<comment type="caution">
    <text evidence="3">The sequence shown here is derived from an EMBL/GenBank/DDBJ whole genome shotgun (WGS) entry which is preliminary data.</text>
</comment>
<dbReference type="PANTHER" id="PTHR31793">
    <property type="entry name" value="4-HYDROXYBENZOYL-COA THIOESTERASE FAMILY MEMBER"/>
    <property type="match status" value="1"/>
</dbReference>
<keyword evidence="2" id="KW-0378">Hydrolase</keyword>
<dbReference type="InterPro" id="IPR050563">
    <property type="entry name" value="4-hydroxybenzoyl-CoA_TE"/>
</dbReference>
<dbReference type="GO" id="GO:0047617">
    <property type="term" value="F:fatty acyl-CoA hydrolase activity"/>
    <property type="evidence" value="ECO:0007669"/>
    <property type="project" value="TreeGrafter"/>
</dbReference>
<gene>
    <name evidence="3" type="ORF">CIL03_03475</name>
</gene>
<protein>
    <submittedName>
        <fullName evidence="3">Uncharacterized protein</fullName>
    </submittedName>
</protein>
<dbReference type="SUPFAM" id="SSF54637">
    <property type="entry name" value="Thioesterase/thiol ester dehydrase-isomerase"/>
    <property type="match status" value="1"/>
</dbReference>
<dbReference type="AlphaFoldDB" id="A0A265NG02"/>
<dbReference type="Gene3D" id="3.10.129.10">
    <property type="entry name" value="Hotdog Thioesterase"/>
    <property type="match status" value="1"/>
</dbReference>
<evidence type="ECO:0000256" key="2">
    <source>
        <dbReference type="ARBA" id="ARBA00022801"/>
    </source>
</evidence>
<dbReference type="PANTHER" id="PTHR31793:SF27">
    <property type="entry name" value="NOVEL THIOESTERASE SUPERFAMILY DOMAIN AND SAPOSIN A-TYPE DOMAIN CONTAINING PROTEIN (0610012H03RIK)"/>
    <property type="match status" value="1"/>
</dbReference>
<name>A0A265NG02_9BACI</name>
<accession>A0A265NG02</accession>
<proteinExistence type="inferred from homology"/>
<evidence type="ECO:0000313" key="3">
    <source>
        <dbReference type="EMBL" id="OZU90216.1"/>
    </source>
</evidence>
<dbReference type="PIRSF" id="PIRSF003230">
    <property type="entry name" value="YbgC"/>
    <property type="match status" value="1"/>
</dbReference>
<dbReference type="InterPro" id="IPR006684">
    <property type="entry name" value="YbgC/YbaW"/>
</dbReference>
<dbReference type="NCBIfam" id="TIGR00051">
    <property type="entry name" value="YbgC/FadM family acyl-CoA thioesterase"/>
    <property type="match status" value="1"/>
</dbReference>
<dbReference type="OrthoDB" id="9800856at2"/>
<reference evidence="3 4" key="1">
    <citation type="submission" date="2017-08" db="EMBL/GenBank/DDBJ databases">
        <title>Virgibacillus indicus sp. nov. and Virgibacillus profoundi sp. nov, two moderately halophilic bacteria isolated from marine sediment by using the Microfluidic Streak Plate.</title>
        <authorList>
            <person name="Xu B."/>
            <person name="Hu B."/>
            <person name="Wang J."/>
            <person name="Zhu Y."/>
            <person name="Huang L."/>
            <person name="Du W."/>
            <person name="Huang Y."/>
        </authorList>
    </citation>
    <scope>NUCLEOTIDE SEQUENCE [LARGE SCALE GENOMIC DNA]</scope>
    <source>
        <strain evidence="3 4">IO3-P2-C2</strain>
    </source>
</reference>
<comment type="similarity">
    <text evidence="1">Belongs to the 4-hydroxybenzoyl-CoA thioesterase family.</text>
</comment>
<dbReference type="EMBL" id="NPMS01000001">
    <property type="protein sequence ID" value="OZU90216.1"/>
    <property type="molecule type" value="Genomic_DNA"/>
</dbReference>
<sequence>MKLVETKIEVRYQETDQMGVVYHGNYLVWFEIGRTKFIEALGFNYAAMEKENIVSPVTDAQISFKKPFRYGEKAMVETWLEDYNGVRTVYGYNIKDMDGNIAVSGTTQHVIVKKDTFRPLSLRKAFPDWHKAYTESLKGESEWLLD</sequence>
<organism evidence="3 4">
    <name type="scientific">Virgibacillus indicus</name>
    <dbReference type="NCBI Taxonomy" id="2024554"/>
    <lineage>
        <taxon>Bacteria</taxon>
        <taxon>Bacillati</taxon>
        <taxon>Bacillota</taxon>
        <taxon>Bacilli</taxon>
        <taxon>Bacillales</taxon>
        <taxon>Bacillaceae</taxon>
        <taxon>Virgibacillus</taxon>
    </lineage>
</organism>
<evidence type="ECO:0000256" key="1">
    <source>
        <dbReference type="ARBA" id="ARBA00005953"/>
    </source>
</evidence>
<dbReference type="RefSeq" id="WP_094883813.1">
    <property type="nucleotide sequence ID" value="NZ_NPMS01000001.1"/>
</dbReference>
<dbReference type="CDD" id="cd00586">
    <property type="entry name" value="4HBT"/>
    <property type="match status" value="1"/>
</dbReference>
<dbReference type="Proteomes" id="UP000216498">
    <property type="component" value="Unassembled WGS sequence"/>
</dbReference>
<dbReference type="InterPro" id="IPR029069">
    <property type="entry name" value="HotDog_dom_sf"/>
</dbReference>
<keyword evidence="4" id="KW-1185">Reference proteome</keyword>
<dbReference type="Pfam" id="PF13279">
    <property type="entry name" value="4HBT_2"/>
    <property type="match status" value="1"/>
</dbReference>
<evidence type="ECO:0000313" key="4">
    <source>
        <dbReference type="Proteomes" id="UP000216498"/>
    </source>
</evidence>